<feature type="region of interest" description="Disordered" evidence="1">
    <location>
        <begin position="219"/>
        <end position="253"/>
    </location>
</feature>
<feature type="region of interest" description="Disordered" evidence="1">
    <location>
        <begin position="266"/>
        <end position="288"/>
    </location>
</feature>
<evidence type="ECO:0000313" key="2">
    <source>
        <dbReference type="EMBL" id="DAZ90978.1"/>
    </source>
</evidence>
<dbReference type="GO" id="GO:0019028">
    <property type="term" value="C:viral capsid"/>
    <property type="evidence" value="ECO:0007669"/>
    <property type="project" value="InterPro"/>
</dbReference>
<feature type="compositionally biased region" description="Basic and acidic residues" evidence="1">
    <location>
        <begin position="243"/>
        <end position="253"/>
    </location>
</feature>
<dbReference type="PRINTS" id="PR00910">
    <property type="entry name" value="LVIRUSORF6"/>
</dbReference>
<proteinExistence type="predicted"/>
<evidence type="ECO:0000256" key="1">
    <source>
        <dbReference type="SAM" id="MobiDB-lite"/>
    </source>
</evidence>
<dbReference type="InterPro" id="IPR002929">
    <property type="entry name" value="PLrV_ORF5"/>
</dbReference>
<sequence>MPAIVIRTRENDDQIIIGNIGPQRLRYMEDEVQQWKNINASWYASTEVSKTPMFVFEMTRGDYTVDIQCEGYQAVTAKGGETAGQWLGMIAYNDSESDNWGVGIYDNCKISNVSNTSSWKLGHKDTRLNGCGFSRGQIIERDATLSFHINVFKEQGRFFLIAPPVMNADKYNYVVSYADYTDKIMEFGSISVTVDEVNGEKGGPVMPRAVELRPGHTRNSYSTLLVPHPNSVVSDKPSLKNPSDARRMDSTNLDRADKLDIGDVLKFRLSPPPQGESSSGRKKTGNYFGRIKF</sequence>
<dbReference type="EMBL" id="BK062768">
    <property type="protein sequence ID" value="DAZ90978.1"/>
    <property type="molecule type" value="Genomic_RNA"/>
</dbReference>
<accession>A0A9N6YJS3</accession>
<name>A0A9N6YJS3_9LUTE</name>
<organism evidence="2">
    <name type="scientific">Luteoviridae sp</name>
    <dbReference type="NCBI Taxonomy" id="1955165"/>
    <lineage>
        <taxon>Viruses</taxon>
        <taxon>Riboviria</taxon>
        <taxon>Orthornavirae</taxon>
        <taxon>Kitrinoviricota</taxon>
        <taxon>Tolucaviricetes</taxon>
        <taxon>Tolivirales</taxon>
    </lineage>
</organism>
<dbReference type="Pfam" id="PF01690">
    <property type="entry name" value="PLRV_ORF5"/>
    <property type="match status" value="1"/>
</dbReference>
<protein>
    <submittedName>
        <fullName evidence="2">Readthrough protein</fullName>
    </submittedName>
</protein>
<reference evidence="2" key="1">
    <citation type="journal article" date="2021" name="Proc. Natl. Acad. Sci. U.S.A.">
        <title>A Catalog of Tens of Thousands of Viruses from Human Metagenomes Reveals Hidden Associations with Chronic Diseases.</title>
        <authorList>
            <person name="Tisza M.J."/>
            <person name="Buck C.B."/>
        </authorList>
    </citation>
    <scope>NUCLEOTIDE SEQUENCE</scope>
    <source>
        <strain evidence="2">Ctozt2</strain>
    </source>
</reference>